<accession>A0A314LDD2</accession>
<feature type="region of interest" description="Disordered" evidence="1">
    <location>
        <begin position="1"/>
        <end position="31"/>
    </location>
</feature>
<dbReference type="AlphaFoldDB" id="A0A314LDD2"/>
<dbReference type="Proteomes" id="UP000187609">
    <property type="component" value="Unassembled WGS sequence"/>
</dbReference>
<proteinExistence type="predicted"/>
<reference evidence="2" key="1">
    <citation type="submission" date="2016-11" db="EMBL/GenBank/DDBJ databases">
        <title>The genome of Nicotiana attenuata.</title>
        <authorList>
            <person name="Xu S."/>
            <person name="Brockmoeller T."/>
            <person name="Gaquerel E."/>
            <person name="Navarro A."/>
            <person name="Kuhl H."/>
            <person name="Gase K."/>
            <person name="Ling Z."/>
            <person name="Zhou W."/>
            <person name="Kreitzer C."/>
            <person name="Stanke M."/>
            <person name="Tang H."/>
            <person name="Lyons E."/>
            <person name="Pandey P."/>
            <person name="Pandey S.P."/>
            <person name="Timmermann B."/>
            <person name="Baldwin I.T."/>
        </authorList>
    </citation>
    <scope>NUCLEOTIDE SEQUENCE [LARGE SCALE GENOMIC DNA]</scope>
    <source>
        <strain evidence="2">UT</strain>
    </source>
</reference>
<dbReference type="EMBL" id="MJEQ01000184">
    <property type="protein sequence ID" value="OIT38654.1"/>
    <property type="molecule type" value="Genomic_DNA"/>
</dbReference>
<organism evidence="2 3">
    <name type="scientific">Nicotiana attenuata</name>
    <name type="common">Coyote tobacco</name>
    <dbReference type="NCBI Taxonomy" id="49451"/>
    <lineage>
        <taxon>Eukaryota</taxon>
        <taxon>Viridiplantae</taxon>
        <taxon>Streptophyta</taxon>
        <taxon>Embryophyta</taxon>
        <taxon>Tracheophyta</taxon>
        <taxon>Spermatophyta</taxon>
        <taxon>Magnoliopsida</taxon>
        <taxon>eudicotyledons</taxon>
        <taxon>Gunneridae</taxon>
        <taxon>Pentapetalae</taxon>
        <taxon>asterids</taxon>
        <taxon>lamiids</taxon>
        <taxon>Solanales</taxon>
        <taxon>Solanaceae</taxon>
        <taxon>Nicotianoideae</taxon>
        <taxon>Nicotianeae</taxon>
        <taxon>Nicotiana</taxon>
    </lineage>
</organism>
<name>A0A314LDD2_NICAT</name>
<evidence type="ECO:0000256" key="1">
    <source>
        <dbReference type="SAM" id="MobiDB-lite"/>
    </source>
</evidence>
<sequence length="114" mass="12389">MGARSDGITEPIEPNEQKGRAGIGYQPPVGKAQTVSSKKKVFVPEHVSSLGQSSVPEDDIIKGMRKLFVNVIEECCKGTNFKTPTIRDTDRGEELRSCTPVHLWFAGSVGGMEL</sequence>
<evidence type="ECO:0000313" key="3">
    <source>
        <dbReference type="Proteomes" id="UP000187609"/>
    </source>
</evidence>
<dbReference type="Gramene" id="OIT38654">
    <property type="protein sequence ID" value="OIT38654"/>
    <property type="gene ID" value="A4A49_52544"/>
</dbReference>
<gene>
    <name evidence="2" type="ORF">A4A49_52544</name>
</gene>
<evidence type="ECO:0000313" key="2">
    <source>
        <dbReference type="EMBL" id="OIT38654.1"/>
    </source>
</evidence>
<comment type="caution">
    <text evidence="2">The sequence shown here is derived from an EMBL/GenBank/DDBJ whole genome shotgun (WGS) entry which is preliminary data.</text>
</comment>
<protein>
    <submittedName>
        <fullName evidence="2">Uncharacterized protein</fullName>
    </submittedName>
</protein>
<keyword evidence="3" id="KW-1185">Reference proteome</keyword>